<keyword evidence="2" id="KW-1185">Reference proteome</keyword>
<name>A0A9P5YCV0_9AGAR</name>
<dbReference type="PROSITE" id="PS51257">
    <property type="entry name" value="PROKAR_LIPOPROTEIN"/>
    <property type="match status" value="1"/>
</dbReference>
<protein>
    <submittedName>
        <fullName evidence="1">Uncharacterized protein</fullName>
    </submittedName>
</protein>
<reference evidence="1" key="1">
    <citation type="submission" date="2020-11" db="EMBL/GenBank/DDBJ databases">
        <authorList>
            <consortium name="DOE Joint Genome Institute"/>
            <person name="Ahrendt S."/>
            <person name="Riley R."/>
            <person name="Andreopoulos W."/>
            <person name="Labutti K."/>
            <person name="Pangilinan J."/>
            <person name="Ruiz-Duenas F.J."/>
            <person name="Barrasa J.M."/>
            <person name="Sanchez-Garcia M."/>
            <person name="Camarero S."/>
            <person name="Miyauchi S."/>
            <person name="Serrano A."/>
            <person name="Linde D."/>
            <person name="Babiker R."/>
            <person name="Drula E."/>
            <person name="Ayuso-Fernandez I."/>
            <person name="Pacheco R."/>
            <person name="Padilla G."/>
            <person name="Ferreira P."/>
            <person name="Barriuso J."/>
            <person name="Kellner H."/>
            <person name="Castanera R."/>
            <person name="Alfaro M."/>
            <person name="Ramirez L."/>
            <person name="Pisabarro A.G."/>
            <person name="Kuo A."/>
            <person name="Tritt A."/>
            <person name="Lipzen A."/>
            <person name="He G."/>
            <person name="Yan M."/>
            <person name="Ng V."/>
            <person name="Cullen D."/>
            <person name="Martin F."/>
            <person name="Rosso M.-N."/>
            <person name="Henrissat B."/>
            <person name="Hibbett D."/>
            <person name="Martinez A.T."/>
            <person name="Grigoriev I.V."/>
        </authorList>
    </citation>
    <scope>NUCLEOTIDE SEQUENCE</scope>
    <source>
        <strain evidence="1">CBS 247.69</strain>
    </source>
</reference>
<evidence type="ECO:0000313" key="2">
    <source>
        <dbReference type="Proteomes" id="UP000807353"/>
    </source>
</evidence>
<gene>
    <name evidence="1" type="ORF">BDZ94DRAFT_1248858</name>
</gene>
<comment type="caution">
    <text evidence="1">The sequence shown here is derived from an EMBL/GenBank/DDBJ whole genome shotgun (WGS) entry which is preliminary data.</text>
</comment>
<dbReference type="EMBL" id="MU150236">
    <property type="protein sequence ID" value="KAF9467717.1"/>
    <property type="molecule type" value="Genomic_DNA"/>
</dbReference>
<sequence length="64" mass="6687">MRSCSPPALVLPYRHWVPALGPGTGSCPLGPVGTGSYRHWVLSALGPVGSGPWSESDHLRSPPP</sequence>
<accession>A0A9P5YCV0</accession>
<evidence type="ECO:0000313" key="1">
    <source>
        <dbReference type="EMBL" id="KAF9467717.1"/>
    </source>
</evidence>
<organism evidence="1 2">
    <name type="scientific">Collybia nuda</name>
    <dbReference type="NCBI Taxonomy" id="64659"/>
    <lineage>
        <taxon>Eukaryota</taxon>
        <taxon>Fungi</taxon>
        <taxon>Dikarya</taxon>
        <taxon>Basidiomycota</taxon>
        <taxon>Agaricomycotina</taxon>
        <taxon>Agaricomycetes</taxon>
        <taxon>Agaricomycetidae</taxon>
        <taxon>Agaricales</taxon>
        <taxon>Tricholomatineae</taxon>
        <taxon>Clitocybaceae</taxon>
        <taxon>Collybia</taxon>
    </lineage>
</organism>
<proteinExistence type="predicted"/>
<dbReference type="Proteomes" id="UP000807353">
    <property type="component" value="Unassembled WGS sequence"/>
</dbReference>
<dbReference type="AlphaFoldDB" id="A0A9P5YCV0"/>
<feature type="non-terminal residue" evidence="1">
    <location>
        <position position="64"/>
    </location>
</feature>